<dbReference type="GO" id="GO:1990918">
    <property type="term" value="P:double-strand break repair involved in meiotic recombination"/>
    <property type="evidence" value="ECO:0000318"/>
    <property type="project" value="GO_Central"/>
</dbReference>
<gene>
    <name evidence="13" type="ORF">DICPUDRAFT_5561</name>
</gene>
<feature type="region of interest" description="Disordered" evidence="11">
    <location>
        <begin position="58"/>
        <end position="88"/>
    </location>
</feature>
<dbReference type="GO" id="GO:0046872">
    <property type="term" value="F:metal ion binding"/>
    <property type="evidence" value="ECO:0007669"/>
    <property type="project" value="UniProtKB-KW"/>
</dbReference>
<evidence type="ECO:0000256" key="9">
    <source>
        <dbReference type="ARBA" id="ARBA00023235"/>
    </source>
</evidence>
<keyword evidence="4" id="KW-0378">Hydrolase</keyword>
<keyword evidence="2" id="KW-0479">Metal-binding</keyword>
<feature type="compositionally biased region" description="Acidic residues" evidence="11">
    <location>
        <begin position="68"/>
        <end position="78"/>
    </location>
</feature>
<evidence type="ECO:0000256" key="4">
    <source>
        <dbReference type="ARBA" id="ARBA00022801"/>
    </source>
</evidence>
<dbReference type="InterPro" id="IPR014001">
    <property type="entry name" value="Helicase_ATP-bd"/>
</dbReference>
<dbReference type="AlphaFoldDB" id="F1A2C9"/>
<dbReference type="Pfam" id="PF13307">
    <property type="entry name" value="Helicase_C_2"/>
    <property type="match status" value="1"/>
</dbReference>
<evidence type="ECO:0000256" key="3">
    <source>
        <dbReference type="ARBA" id="ARBA00022741"/>
    </source>
</evidence>
<dbReference type="SMART" id="SM00487">
    <property type="entry name" value="DEXDc"/>
    <property type="match status" value="1"/>
</dbReference>
<proteinExistence type="predicted"/>
<dbReference type="NCBIfam" id="TIGR00604">
    <property type="entry name" value="rad3"/>
    <property type="match status" value="1"/>
</dbReference>
<dbReference type="GO" id="GO:0005634">
    <property type="term" value="C:nucleus"/>
    <property type="evidence" value="ECO:0000318"/>
    <property type="project" value="GO_Central"/>
</dbReference>
<keyword evidence="7" id="KW-0408">Iron</keyword>
<dbReference type="OMA" id="FSNDNAR"/>
<evidence type="ECO:0000256" key="6">
    <source>
        <dbReference type="ARBA" id="ARBA00022840"/>
    </source>
</evidence>
<dbReference type="InterPro" id="IPR027417">
    <property type="entry name" value="P-loop_NTPase"/>
</dbReference>
<feature type="domain" description="Helicase ATP-binding" evidence="12">
    <location>
        <begin position="1"/>
        <end position="278"/>
    </location>
</feature>
<evidence type="ECO:0000313" key="13">
    <source>
        <dbReference type="EMBL" id="EGC29655.1"/>
    </source>
</evidence>
<dbReference type="FunCoup" id="F1A2C9">
    <property type="interactions" value="210"/>
</dbReference>
<keyword evidence="10" id="KW-0539">Nucleus</keyword>
<protein>
    <recommendedName>
        <fullName evidence="12">Helicase ATP-binding domain-containing protein</fullName>
    </recommendedName>
</protein>
<dbReference type="SUPFAM" id="SSF52540">
    <property type="entry name" value="P-loop containing nucleoside triphosphate hydrolases"/>
    <property type="match status" value="1"/>
</dbReference>
<feature type="non-terminal residue" evidence="13">
    <location>
        <position position="617"/>
    </location>
</feature>
<dbReference type="InterPro" id="IPR006554">
    <property type="entry name" value="Helicase-like_DEXD_c2"/>
</dbReference>
<dbReference type="SMART" id="SM00488">
    <property type="entry name" value="DEXDc2"/>
    <property type="match status" value="1"/>
</dbReference>
<reference evidence="14" key="1">
    <citation type="journal article" date="2011" name="Genome Biol.">
        <title>Comparative genomics of the social amoebae Dictyostelium discoideum and Dictyostelium purpureum.</title>
        <authorList>
            <consortium name="US DOE Joint Genome Institute (JGI-PGF)"/>
            <person name="Sucgang R."/>
            <person name="Kuo A."/>
            <person name="Tian X."/>
            <person name="Salerno W."/>
            <person name="Parikh A."/>
            <person name="Feasley C.L."/>
            <person name="Dalin E."/>
            <person name="Tu H."/>
            <person name="Huang E."/>
            <person name="Barry K."/>
            <person name="Lindquist E."/>
            <person name="Shapiro H."/>
            <person name="Bruce D."/>
            <person name="Schmutz J."/>
            <person name="Salamov A."/>
            <person name="Fey P."/>
            <person name="Gaudet P."/>
            <person name="Anjard C."/>
            <person name="Babu M.M."/>
            <person name="Basu S."/>
            <person name="Bushmanova Y."/>
            <person name="van der Wel H."/>
            <person name="Katoh-Kurasawa M."/>
            <person name="Dinh C."/>
            <person name="Coutinho P.M."/>
            <person name="Saito T."/>
            <person name="Elias M."/>
            <person name="Schaap P."/>
            <person name="Kay R.R."/>
            <person name="Henrissat B."/>
            <person name="Eichinger L."/>
            <person name="Rivero F."/>
            <person name="Putnam N.H."/>
            <person name="West C.M."/>
            <person name="Loomis W.F."/>
            <person name="Chisholm R.L."/>
            <person name="Shaulsky G."/>
            <person name="Strassmann J.E."/>
            <person name="Queller D.C."/>
            <person name="Kuspa A."/>
            <person name="Grigoriev I.V."/>
        </authorList>
    </citation>
    <scope>NUCLEOTIDE SEQUENCE [LARGE SCALE GENOMIC DNA]</scope>
    <source>
        <strain evidence="14">QSDP1</strain>
    </source>
</reference>
<dbReference type="Gene3D" id="3.40.50.300">
    <property type="entry name" value="P-loop containing nucleotide triphosphate hydrolases"/>
    <property type="match status" value="2"/>
</dbReference>
<dbReference type="GO" id="GO:0003677">
    <property type="term" value="F:DNA binding"/>
    <property type="evidence" value="ECO:0007669"/>
    <property type="project" value="InterPro"/>
</dbReference>
<sequence length="617" mass="70035">GHTVKFPFKPYPSQASMMSRILSGLDNKENCLLESPTGTGKTLTLLCSALEWHREDLKKSNNNNNGSDSDDTDSEDPVENFRPNPSPTIFFCSRTHSQIKQLTEELAKTPYRPNMLVMGSRDHYCINKELKDVPRKKERCKKIIKDPGCRYYKKEFVLSSISTFRKGGAKQVWDIEDLKKAGQEHSECPFFVSKDMLPSSDLVFCPYNYLIDPSIRSTLKDKVKNSIVIFDEAHNIEDALMDASSFESTLDELYENVFQVLKQIRMNPKIIKNLSPEKEHAINIIHPIMDELVAWIREKSESLKPIDFEKHSRVWKGKEILDILQGIGLSESNYFEFSSSVKALSDETDDKQNKKDKLGKPSAILEEFSKVIEFIFKNANWVDDYVLVLQKQTVLTNSFVKKQQSSKWNLIVSIWALSPRIAFSSLNSKTHSIILTSGTLSPLYSFPFELASPFPISAEMGNLSDIKNRAWIGTLSHGVRNEKFLCTHGNTDSFSFQDSLGETIIEHIKIIPSGVLCFFPSYGFLEKITDRWASTGLLDKINELKPAFAEPKNIKDFNETLIGYRQTVQSNPKKGAILFAVCRGKVSEGIDFSDEYARGVIVVGIPYPNLKDLRVDL</sequence>
<dbReference type="GO" id="GO:0006289">
    <property type="term" value="P:nucleotide-excision repair"/>
    <property type="evidence" value="ECO:0000318"/>
    <property type="project" value="GO_Central"/>
</dbReference>
<dbReference type="InterPro" id="IPR014013">
    <property type="entry name" value="Helic_SF1/SF2_ATP-bd_DinG/Rad3"/>
</dbReference>
<evidence type="ECO:0000256" key="11">
    <source>
        <dbReference type="SAM" id="MobiDB-lite"/>
    </source>
</evidence>
<dbReference type="PROSITE" id="PS51193">
    <property type="entry name" value="HELICASE_ATP_BIND_2"/>
    <property type="match status" value="1"/>
</dbReference>
<dbReference type="Proteomes" id="UP000001064">
    <property type="component" value="Unassembled WGS sequence"/>
</dbReference>
<dbReference type="InterPro" id="IPR006555">
    <property type="entry name" value="ATP-dep_Helicase_C"/>
</dbReference>
<evidence type="ECO:0000259" key="12">
    <source>
        <dbReference type="PROSITE" id="PS51193"/>
    </source>
</evidence>
<feature type="non-terminal residue" evidence="13">
    <location>
        <position position="1"/>
    </location>
</feature>
<dbReference type="InterPro" id="IPR045028">
    <property type="entry name" value="DinG/Rad3-like"/>
</dbReference>
<keyword evidence="8" id="KW-0411">Iron-sulfur</keyword>
<dbReference type="KEGG" id="dpp:DICPUDRAFT_5561"/>
<dbReference type="InterPro" id="IPR013020">
    <property type="entry name" value="Rad3/Chl1-like"/>
</dbReference>
<comment type="subcellular location">
    <subcellularLocation>
        <location evidence="1">Nucleus</location>
    </subcellularLocation>
</comment>
<dbReference type="GO" id="GO:0016818">
    <property type="term" value="F:hydrolase activity, acting on acid anhydrides, in phosphorus-containing anhydrides"/>
    <property type="evidence" value="ECO:0007669"/>
    <property type="project" value="InterPro"/>
</dbReference>
<dbReference type="PANTHER" id="PTHR11472">
    <property type="entry name" value="DNA REPAIR DEAD HELICASE RAD3/XP-D SUBFAMILY MEMBER"/>
    <property type="match status" value="1"/>
</dbReference>
<dbReference type="PANTHER" id="PTHR11472:SF47">
    <property type="entry name" value="FANCONI ANEMIA GROUP J PROTEIN"/>
    <property type="match status" value="1"/>
</dbReference>
<evidence type="ECO:0000256" key="8">
    <source>
        <dbReference type="ARBA" id="ARBA00023014"/>
    </source>
</evidence>
<dbReference type="InterPro" id="IPR002464">
    <property type="entry name" value="DNA/RNA_helicase_DEAH_CS"/>
</dbReference>
<dbReference type="PROSITE" id="PS00690">
    <property type="entry name" value="DEAH_ATP_HELICASE"/>
    <property type="match status" value="1"/>
</dbReference>
<dbReference type="GO" id="GO:0051536">
    <property type="term" value="F:iron-sulfur cluster binding"/>
    <property type="evidence" value="ECO:0007669"/>
    <property type="project" value="UniProtKB-KW"/>
</dbReference>
<keyword evidence="9" id="KW-0413">Isomerase</keyword>
<evidence type="ECO:0000256" key="10">
    <source>
        <dbReference type="ARBA" id="ARBA00023242"/>
    </source>
</evidence>
<dbReference type="Pfam" id="PF06733">
    <property type="entry name" value="DEAD_2"/>
    <property type="match status" value="1"/>
</dbReference>
<keyword evidence="14" id="KW-1185">Reference proteome</keyword>
<dbReference type="STRING" id="5786.F1A2C9"/>
<dbReference type="InterPro" id="IPR010614">
    <property type="entry name" value="RAD3-like_helicase_DEAD"/>
</dbReference>
<evidence type="ECO:0000256" key="7">
    <source>
        <dbReference type="ARBA" id="ARBA00023004"/>
    </source>
</evidence>
<organism evidence="13 14">
    <name type="scientific">Dictyostelium purpureum</name>
    <name type="common">Slime mold</name>
    <dbReference type="NCBI Taxonomy" id="5786"/>
    <lineage>
        <taxon>Eukaryota</taxon>
        <taxon>Amoebozoa</taxon>
        <taxon>Evosea</taxon>
        <taxon>Eumycetozoa</taxon>
        <taxon>Dictyostelia</taxon>
        <taxon>Dictyosteliales</taxon>
        <taxon>Dictyosteliaceae</taxon>
        <taxon>Dictyostelium</taxon>
    </lineage>
</organism>
<dbReference type="GeneID" id="10505140"/>
<dbReference type="RefSeq" id="XP_003293824.1">
    <property type="nucleotide sequence ID" value="XM_003293776.1"/>
</dbReference>
<dbReference type="eggNOG" id="KOG1132">
    <property type="taxonomic scope" value="Eukaryota"/>
</dbReference>
<dbReference type="GO" id="GO:0003678">
    <property type="term" value="F:DNA helicase activity"/>
    <property type="evidence" value="ECO:0000318"/>
    <property type="project" value="GO_Central"/>
</dbReference>
<keyword evidence="3" id="KW-0547">Nucleotide-binding</keyword>
<evidence type="ECO:0000256" key="5">
    <source>
        <dbReference type="ARBA" id="ARBA00022806"/>
    </source>
</evidence>
<accession>F1A2C9</accession>
<name>F1A2C9_DICPU</name>
<keyword evidence="5" id="KW-0347">Helicase</keyword>
<evidence type="ECO:0000313" key="14">
    <source>
        <dbReference type="Proteomes" id="UP000001064"/>
    </source>
</evidence>
<dbReference type="OrthoDB" id="19182at2759"/>
<dbReference type="VEuPathDB" id="AmoebaDB:DICPUDRAFT_5561"/>
<dbReference type="SMART" id="SM00491">
    <property type="entry name" value="HELICc2"/>
    <property type="match status" value="1"/>
</dbReference>
<dbReference type="GO" id="GO:0005524">
    <property type="term" value="F:ATP binding"/>
    <property type="evidence" value="ECO:0007669"/>
    <property type="project" value="UniProtKB-KW"/>
</dbReference>
<evidence type="ECO:0000256" key="1">
    <source>
        <dbReference type="ARBA" id="ARBA00004123"/>
    </source>
</evidence>
<dbReference type="EMBL" id="GL871406">
    <property type="protein sequence ID" value="EGC29655.1"/>
    <property type="molecule type" value="Genomic_DNA"/>
</dbReference>
<evidence type="ECO:0000256" key="2">
    <source>
        <dbReference type="ARBA" id="ARBA00022723"/>
    </source>
</evidence>
<keyword evidence="6" id="KW-0067">ATP-binding</keyword>
<dbReference type="InParanoid" id="F1A2C9"/>